<dbReference type="EMBL" id="LFBU01000001">
    <property type="protein sequence ID" value="KMQ76687.1"/>
    <property type="molecule type" value="Genomic_DNA"/>
</dbReference>
<dbReference type="STRING" id="1658765.Msub_12901"/>
<name>A0A0J7JEX0_9GAMM</name>
<accession>A0A0J7JEX0</accession>
<comment type="caution">
    <text evidence="1">The sequence shown here is derived from an EMBL/GenBank/DDBJ whole genome shotgun (WGS) entry which is preliminary data.</text>
</comment>
<organism evidence="1 2">
    <name type="scientific">Marinobacter subterrani</name>
    <dbReference type="NCBI Taxonomy" id="1658765"/>
    <lineage>
        <taxon>Bacteria</taxon>
        <taxon>Pseudomonadati</taxon>
        <taxon>Pseudomonadota</taxon>
        <taxon>Gammaproteobacteria</taxon>
        <taxon>Pseudomonadales</taxon>
        <taxon>Marinobacteraceae</taxon>
        <taxon>Marinobacter</taxon>
    </lineage>
</organism>
<dbReference type="AntiFam" id="ANF00095">
    <property type="entry name" value="Shadow ORF (opposite ABC transporters)"/>
</dbReference>
<evidence type="ECO:0000313" key="1">
    <source>
        <dbReference type="EMBL" id="KMQ76687.1"/>
    </source>
</evidence>
<evidence type="ECO:0000313" key="2">
    <source>
        <dbReference type="Proteomes" id="UP000036102"/>
    </source>
</evidence>
<gene>
    <name evidence="1" type="ORF">Msub_12901</name>
</gene>
<reference evidence="1 2" key="1">
    <citation type="submission" date="2015-06" db="EMBL/GenBank/DDBJ databases">
        <title>Marinobacter subterrani, a genetically tractable neutrophilic iron-oxidizing strain isolated from the Soudan Iron Mine.</title>
        <authorList>
            <person name="Bonis B.M."/>
            <person name="Gralnick J.A."/>
        </authorList>
    </citation>
    <scope>NUCLEOTIDE SEQUENCE [LARGE SCALE GENOMIC DNA]</scope>
    <source>
        <strain evidence="1 2">JG233</strain>
    </source>
</reference>
<keyword evidence="2" id="KW-1185">Reference proteome</keyword>
<protein>
    <submittedName>
        <fullName evidence="1">Uncharacterized protein</fullName>
    </submittedName>
</protein>
<dbReference type="AlphaFoldDB" id="A0A0J7JEX0"/>
<dbReference type="AntiFam" id="ANF00142">
    <property type="entry name" value="Shadow ORF (opposite yadG)"/>
</dbReference>
<dbReference type="Proteomes" id="UP000036102">
    <property type="component" value="Unassembled WGS sequence"/>
</dbReference>
<proteinExistence type="predicted"/>
<sequence>MGISHPMDLAHIMGDPEHCDLPPPDFLKQPGFNDFCAVVIQIGGGFVQQKRFRLKRQGSPERQPLSLT</sequence>